<feature type="transmembrane region" description="Helical" evidence="1">
    <location>
        <begin position="7"/>
        <end position="28"/>
    </location>
</feature>
<protein>
    <recommendedName>
        <fullName evidence="8">Plasmid stability protein</fullName>
    </recommendedName>
</protein>
<evidence type="ECO:0000313" key="7">
    <source>
        <dbReference type="Proteomes" id="UP000241903"/>
    </source>
</evidence>
<dbReference type="EMBL" id="KU686206">
    <property type="protein sequence ID" value="AOV60687.1"/>
    <property type="molecule type" value="Genomic_DNA"/>
</dbReference>
<evidence type="ECO:0000256" key="1">
    <source>
        <dbReference type="SAM" id="Phobius"/>
    </source>
</evidence>
<evidence type="ECO:0000313" key="6">
    <source>
        <dbReference type="Proteomes" id="UP000240393"/>
    </source>
</evidence>
<dbReference type="KEGG" id="vg:30307668"/>
<dbReference type="Proteomes" id="UP000241903">
    <property type="component" value="Segment"/>
</dbReference>
<dbReference type="Proteomes" id="UP000240393">
    <property type="component" value="Segment"/>
</dbReference>
<dbReference type="RefSeq" id="YP_009322519.1">
    <property type="nucleotide sequence ID" value="NC_031922.1"/>
</dbReference>
<name>A0A1D8KP85_9CAUD</name>
<keyword evidence="1" id="KW-1133">Transmembrane helix</keyword>
<evidence type="ECO:0008006" key="8">
    <source>
        <dbReference type="Google" id="ProtNLM"/>
    </source>
</evidence>
<keyword evidence="1" id="KW-0812">Transmembrane</keyword>
<gene>
    <name evidence="4" type="ORF">N161109_084</name>
    <name evidence="2" type="ORF">S050808_084</name>
    <name evidence="3" type="ORF">S820908_083</name>
</gene>
<dbReference type="GeneID" id="30307668"/>
<accession>A0A1D8KP85</accession>
<dbReference type="EMBL" id="KU686205">
    <property type="protein sequence ID" value="AOV60458.1"/>
    <property type="molecule type" value="Genomic_DNA"/>
</dbReference>
<proteinExistence type="predicted"/>
<dbReference type="EMBL" id="KU686204">
    <property type="protein sequence ID" value="AOV60231.1"/>
    <property type="molecule type" value="Genomic_DNA"/>
</dbReference>
<keyword evidence="5" id="KW-1185">Reference proteome</keyword>
<reference evidence="5 6" key="1">
    <citation type="journal article" date="2016" name="Virology">
        <title>The genomic content and context of auxiliary metabolic genes in marine cyanomyoviruses.</title>
        <authorList>
            <person name="Crummett L.T."/>
            <person name="Puxty R.J."/>
            <person name="Weihe C."/>
            <person name="Marston M.F."/>
            <person name="Martiny J.B."/>
        </authorList>
    </citation>
    <scope>NUCLEOTIDE SEQUENCE [LARGE SCALE GENOMIC DNA]</scope>
    <source>
        <strain evidence="2">0808SB05</strain>
        <strain evidence="3">0908SB82</strain>
        <strain evidence="4">1109NB16</strain>
    </source>
</reference>
<sequence>MQRLINVIALLSGLVSLSVLGGGAYLYLNKDTLVEDAREKVTKAVTEAVTEALPGMLDSAMPEIPELPKTTGPAIPFP</sequence>
<organism evidence="3 7">
    <name type="scientific">Synechococcus phage S-CAM9</name>
    <dbReference type="NCBI Taxonomy" id="1883369"/>
    <lineage>
        <taxon>Viruses</taxon>
        <taxon>Duplodnaviria</taxon>
        <taxon>Heunggongvirae</taxon>
        <taxon>Uroviricota</taxon>
        <taxon>Caudoviricetes</taxon>
        <taxon>Pantevenvirales</taxon>
        <taxon>Kyanoviridae</taxon>
        <taxon>Kanaloavirus</taxon>
        <taxon>Kanaloavirus scam9</taxon>
    </lineage>
</organism>
<evidence type="ECO:0000313" key="4">
    <source>
        <dbReference type="EMBL" id="AOV60687.1"/>
    </source>
</evidence>
<dbReference type="Proteomes" id="UP000202784">
    <property type="component" value="Segment"/>
</dbReference>
<keyword evidence="1" id="KW-0472">Membrane</keyword>
<evidence type="ECO:0000313" key="5">
    <source>
        <dbReference type="Proteomes" id="UP000202784"/>
    </source>
</evidence>
<evidence type="ECO:0000313" key="3">
    <source>
        <dbReference type="EMBL" id="AOV60458.1"/>
    </source>
</evidence>
<dbReference type="OrthoDB" id="26024at10239"/>
<evidence type="ECO:0000313" key="2">
    <source>
        <dbReference type="EMBL" id="AOV60231.1"/>
    </source>
</evidence>